<sequence>MSQTALASALPQMTQVIEPTPPLEVLIIDDQSTARDILAAIVLTIDPRTRVHKFGHPAKALMWAASNEVDFVLTDLRMPAMDGVEVIRRLRALPHCEDIPMVVVTILDDKKIRYSALEAGATDFLNKPLDKHECLVRCRNLMTIRRQQKLLRSHAIDLQSQVENATAELKGRELQTLIMLARAGEYRDTETGNHVIRVSRLCGLIARYLGVDQPEVIETSALLHDIGKIGISDSLLLKPGRLTVSEMEIMREHTLIGHAILSEGKTHYTEKGAEIAISHHERFDGSGYPYGLVGQAIPISGRITAVADTFDALVSTRPYKHAWTRARALGFIAEQSALLFDPDCARALLDCEKDVHIILNTNQ</sequence>
<dbReference type="Pfam" id="PF00072">
    <property type="entry name" value="Response_reg"/>
    <property type="match status" value="1"/>
</dbReference>
<dbReference type="Gene3D" id="3.40.50.2300">
    <property type="match status" value="1"/>
</dbReference>
<name>A0A9D7FA33_9RHOO</name>
<reference evidence="5" key="1">
    <citation type="submission" date="2020-10" db="EMBL/GenBank/DDBJ databases">
        <title>Connecting structure to function with the recovery of over 1000 high-quality activated sludge metagenome-assembled genomes encoding full-length rRNA genes using long-read sequencing.</title>
        <authorList>
            <person name="Singleton C.M."/>
            <person name="Petriglieri F."/>
            <person name="Kristensen J.M."/>
            <person name="Kirkegaard R.H."/>
            <person name="Michaelsen T.Y."/>
            <person name="Andersen M.H."/>
            <person name="Karst S.M."/>
            <person name="Dueholm M.S."/>
            <person name="Nielsen P.H."/>
            <person name="Albertsen M."/>
        </authorList>
    </citation>
    <scope>NUCLEOTIDE SEQUENCE</scope>
    <source>
        <strain evidence="5">EsbW_18-Q3-R4-48_MAXAC.044</strain>
    </source>
</reference>
<evidence type="ECO:0000313" key="5">
    <source>
        <dbReference type="EMBL" id="MBK7424959.1"/>
    </source>
</evidence>
<dbReference type="PROSITE" id="PS50110">
    <property type="entry name" value="RESPONSE_REGULATORY"/>
    <property type="match status" value="1"/>
</dbReference>
<protein>
    <submittedName>
        <fullName evidence="5">Response regulator</fullName>
    </submittedName>
</protein>
<feature type="domain" description="HD-GYP" evidence="4">
    <location>
        <begin position="169"/>
        <end position="363"/>
    </location>
</feature>
<dbReference type="SMART" id="SM00448">
    <property type="entry name" value="REC"/>
    <property type="match status" value="1"/>
</dbReference>
<dbReference type="AlphaFoldDB" id="A0A9D7FA33"/>
<dbReference type="Pfam" id="PF13487">
    <property type="entry name" value="HD_5"/>
    <property type="match status" value="1"/>
</dbReference>
<feature type="domain" description="HD" evidence="3">
    <location>
        <begin position="191"/>
        <end position="313"/>
    </location>
</feature>
<dbReference type="InterPro" id="IPR003607">
    <property type="entry name" value="HD/PDEase_dom"/>
</dbReference>
<dbReference type="EMBL" id="JADJNC010000060">
    <property type="protein sequence ID" value="MBK7424959.1"/>
    <property type="molecule type" value="Genomic_DNA"/>
</dbReference>
<evidence type="ECO:0000259" key="3">
    <source>
        <dbReference type="PROSITE" id="PS51831"/>
    </source>
</evidence>
<dbReference type="Gene3D" id="1.10.3210.10">
    <property type="entry name" value="Hypothetical protein af1432"/>
    <property type="match status" value="1"/>
</dbReference>
<dbReference type="InterPro" id="IPR037522">
    <property type="entry name" value="HD_GYP_dom"/>
</dbReference>
<evidence type="ECO:0000259" key="2">
    <source>
        <dbReference type="PROSITE" id="PS50110"/>
    </source>
</evidence>
<dbReference type="SUPFAM" id="SSF52172">
    <property type="entry name" value="CheY-like"/>
    <property type="match status" value="1"/>
</dbReference>
<proteinExistence type="predicted"/>
<comment type="caution">
    <text evidence="5">The sequence shown here is derived from an EMBL/GenBank/DDBJ whole genome shotgun (WGS) entry which is preliminary data.</text>
</comment>
<dbReference type="CDD" id="cd17551">
    <property type="entry name" value="REC_RpfG-like"/>
    <property type="match status" value="1"/>
</dbReference>
<feature type="domain" description="Response regulatory" evidence="2">
    <location>
        <begin position="24"/>
        <end position="142"/>
    </location>
</feature>
<organism evidence="5 6">
    <name type="scientific">Candidatus Propionivibrio dominans</name>
    <dbReference type="NCBI Taxonomy" id="2954373"/>
    <lineage>
        <taxon>Bacteria</taxon>
        <taxon>Pseudomonadati</taxon>
        <taxon>Pseudomonadota</taxon>
        <taxon>Betaproteobacteria</taxon>
        <taxon>Rhodocyclales</taxon>
        <taxon>Rhodocyclaceae</taxon>
        <taxon>Propionivibrio</taxon>
    </lineage>
</organism>
<dbReference type="InterPro" id="IPR006674">
    <property type="entry name" value="HD_domain"/>
</dbReference>
<dbReference type="PROSITE" id="PS51831">
    <property type="entry name" value="HD"/>
    <property type="match status" value="1"/>
</dbReference>
<keyword evidence="1" id="KW-0597">Phosphoprotein</keyword>
<feature type="modified residue" description="4-aspartylphosphate" evidence="1">
    <location>
        <position position="75"/>
    </location>
</feature>
<dbReference type="InterPro" id="IPR006675">
    <property type="entry name" value="HDIG_dom"/>
</dbReference>
<evidence type="ECO:0000259" key="4">
    <source>
        <dbReference type="PROSITE" id="PS51832"/>
    </source>
</evidence>
<dbReference type="SMART" id="SM00471">
    <property type="entry name" value="HDc"/>
    <property type="match status" value="1"/>
</dbReference>
<dbReference type="GO" id="GO:0008081">
    <property type="term" value="F:phosphoric diester hydrolase activity"/>
    <property type="evidence" value="ECO:0007669"/>
    <property type="project" value="UniProtKB-ARBA"/>
</dbReference>
<dbReference type="NCBIfam" id="TIGR00277">
    <property type="entry name" value="HDIG"/>
    <property type="match status" value="1"/>
</dbReference>
<dbReference type="PANTHER" id="PTHR45228:SF1">
    <property type="entry name" value="CYCLIC DI-GMP PHOSPHODIESTERASE TM_0186"/>
    <property type="match status" value="1"/>
</dbReference>
<dbReference type="PANTHER" id="PTHR45228">
    <property type="entry name" value="CYCLIC DI-GMP PHOSPHODIESTERASE TM_0186-RELATED"/>
    <property type="match status" value="1"/>
</dbReference>
<gene>
    <name evidence="5" type="ORF">IPJ48_18805</name>
</gene>
<dbReference type="GO" id="GO:0000160">
    <property type="term" value="P:phosphorelay signal transduction system"/>
    <property type="evidence" value="ECO:0007669"/>
    <property type="project" value="InterPro"/>
</dbReference>
<dbReference type="CDD" id="cd00077">
    <property type="entry name" value="HDc"/>
    <property type="match status" value="1"/>
</dbReference>
<dbReference type="InterPro" id="IPR052020">
    <property type="entry name" value="Cyclic_di-GMP/3'3'-cGAMP_PDE"/>
</dbReference>
<evidence type="ECO:0000256" key="1">
    <source>
        <dbReference type="PROSITE-ProRule" id="PRU00169"/>
    </source>
</evidence>
<dbReference type="PROSITE" id="PS51832">
    <property type="entry name" value="HD_GYP"/>
    <property type="match status" value="1"/>
</dbReference>
<dbReference type="InterPro" id="IPR001789">
    <property type="entry name" value="Sig_transdc_resp-reg_receiver"/>
</dbReference>
<evidence type="ECO:0000313" key="6">
    <source>
        <dbReference type="Proteomes" id="UP000886602"/>
    </source>
</evidence>
<dbReference type="SUPFAM" id="SSF109604">
    <property type="entry name" value="HD-domain/PDEase-like"/>
    <property type="match status" value="1"/>
</dbReference>
<accession>A0A9D7FA33</accession>
<dbReference type="InterPro" id="IPR011006">
    <property type="entry name" value="CheY-like_superfamily"/>
</dbReference>
<dbReference type="Proteomes" id="UP000886602">
    <property type="component" value="Unassembled WGS sequence"/>
</dbReference>